<dbReference type="EMBL" id="JASPKY010000843">
    <property type="protein sequence ID" value="KAK9681131.1"/>
    <property type="molecule type" value="Genomic_DNA"/>
</dbReference>
<evidence type="ECO:0000313" key="10">
    <source>
        <dbReference type="Proteomes" id="UP001458880"/>
    </source>
</evidence>
<evidence type="ECO:0000256" key="4">
    <source>
        <dbReference type="ARBA" id="ARBA00022825"/>
    </source>
</evidence>
<evidence type="ECO:0000256" key="2">
    <source>
        <dbReference type="ARBA" id="ARBA00022670"/>
    </source>
</evidence>
<dbReference type="Pfam" id="PF00089">
    <property type="entry name" value="Trypsin"/>
    <property type="match status" value="3"/>
</dbReference>
<organism evidence="9 10">
    <name type="scientific">Popillia japonica</name>
    <name type="common">Japanese beetle</name>
    <dbReference type="NCBI Taxonomy" id="7064"/>
    <lineage>
        <taxon>Eukaryota</taxon>
        <taxon>Metazoa</taxon>
        <taxon>Ecdysozoa</taxon>
        <taxon>Arthropoda</taxon>
        <taxon>Hexapoda</taxon>
        <taxon>Insecta</taxon>
        <taxon>Pterygota</taxon>
        <taxon>Neoptera</taxon>
        <taxon>Endopterygota</taxon>
        <taxon>Coleoptera</taxon>
        <taxon>Polyphaga</taxon>
        <taxon>Scarabaeiformia</taxon>
        <taxon>Scarabaeidae</taxon>
        <taxon>Rutelinae</taxon>
        <taxon>Popillia</taxon>
    </lineage>
</organism>
<evidence type="ECO:0000256" key="7">
    <source>
        <dbReference type="SAM" id="SignalP"/>
    </source>
</evidence>
<feature type="chain" id="PRO_5043732638" evidence="7">
    <location>
        <begin position="17"/>
        <end position="304"/>
    </location>
</feature>
<dbReference type="InterPro" id="IPR001314">
    <property type="entry name" value="Peptidase_S1A"/>
</dbReference>
<dbReference type="PROSITE" id="PS00135">
    <property type="entry name" value="TRYPSIN_SER"/>
    <property type="match status" value="1"/>
</dbReference>
<feature type="signal peptide" evidence="7">
    <location>
        <begin position="1"/>
        <end position="16"/>
    </location>
</feature>
<dbReference type="PANTHER" id="PTHR24276:SF98">
    <property type="entry name" value="FI18310P1-RELATED"/>
    <property type="match status" value="1"/>
</dbReference>
<reference evidence="9 10" key="1">
    <citation type="journal article" date="2024" name="BMC Genomics">
        <title>De novo assembly and annotation of Popillia japonica's genome with initial clues to its potential as an invasive pest.</title>
        <authorList>
            <person name="Cucini C."/>
            <person name="Boschi S."/>
            <person name="Funari R."/>
            <person name="Cardaioli E."/>
            <person name="Iannotti N."/>
            <person name="Marturano G."/>
            <person name="Paoli F."/>
            <person name="Bruttini M."/>
            <person name="Carapelli A."/>
            <person name="Frati F."/>
            <person name="Nardi F."/>
        </authorList>
    </citation>
    <scope>NUCLEOTIDE SEQUENCE [LARGE SCALE GENOMIC DNA]</scope>
    <source>
        <strain evidence="9">DMR45628</strain>
    </source>
</reference>
<evidence type="ECO:0000256" key="5">
    <source>
        <dbReference type="ARBA" id="ARBA00023157"/>
    </source>
</evidence>
<dbReference type="AlphaFoldDB" id="A0AAW1HWF4"/>
<sequence>MIHALVYSAIITIIVGAKIGNAPKRVIGGSLANIAKYPFYAYIAYYPSNSILCGGTIIEPDLILTAAHCLAEEDFKVYVGISGTIIEPDLILTAAHCLAEEDFKVYVGISNINDLRKGEAYKVKHKIKYPGFSDGKAWFDIALLKLEKNLTLGPTANTISLASSFPQIWFDIALLKLEKNLTLGPTANTISLASSFPQIDQTVTAIGFGDTHCNRSTSNVLQCAKSDHLKSAELKIKRIGYRGSIETLGLNQNICHGDSGGPIIYNNEVVGVSASVDSFSCQGGSNFAPVFVNSGWIRKFMNLS</sequence>
<keyword evidence="2 6" id="KW-0645">Protease</keyword>
<keyword evidence="7" id="KW-0732">Signal</keyword>
<dbReference type="SUPFAM" id="SSF50494">
    <property type="entry name" value="Trypsin-like serine proteases"/>
    <property type="match status" value="2"/>
</dbReference>
<dbReference type="GO" id="GO:0006508">
    <property type="term" value="P:proteolysis"/>
    <property type="evidence" value="ECO:0007669"/>
    <property type="project" value="UniProtKB-KW"/>
</dbReference>
<dbReference type="InterPro" id="IPR033116">
    <property type="entry name" value="TRYPSIN_SER"/>
</dbReference>
<keyword evidence="5" id="KW-1015">Disulfide bond</keyword>
<dbReference type="GO" id="GO:0004252">
    <property type="term" value="F:serine-type endopeptidase activity"/>
    <property type="evidence" value="ECO:0007669"/>
    <property type="project" value="InterPro"/>
</dbReference>
<comment type="similarity">
    <text evidence="1">Belongs to the peptidase S1 family.</text>
</comment>
<dbReference type="InterPro" id="IPR018114">
    <property type="entry name" value="TRYPSIN_HIS"/>
</dbReference>
<dbReference type="PROSITE" id="PS50240">
    <property type="entry name" value="TRYPSIN_DOM"/>
    <property type="match status" value="1"/>
</dbReference>
<proteinExistence type="inferred from homology"/>
<dbReference type="SMART" id="SM00020">
    <property type="entry name" value="Tryp_SPc"/>
    <property type="match status" value="1"/>
</dbReference>
<accession>A0AAW1HWF4</accession>
<dbReference type="InterPro" id="IPR043504">
    <property type="entry name" value="Peptidase_S1_PA_chymotrypsin"/>
</dbReference>
<dbReference type="InterPro" id="IPR001254">
    <property type="entry name" value="Trypsin_dom"/>
</dbReference>
<dbReference type="InterPro" id="IPR050430">
    <property type="entry name" value="Peptidase_S1"/>
</dbReference>
<dbReference type="Proteomes" id="UP001458880">
    <property type="component" value="Unassembled WGS sequence"/>
</dbReference>
<keyword evidence="3 6" id="KW-0378">Hydrolase</keyword>
<evidence type="ECO:0000259" key="8">
    <source>
        <dbReference type="PROSITE" id="PS50240"/>
    </source>
</evidence>
<keyword evidence="10" id="KW-1185">Reference proteome</keyword>
<feature type="domain" description="Peptidase S1" evidence="8">
    <location>
        <begin position="26"/>
        <end position="302"/>
    </location>
</feature>
<evidence type="ECO:0000313" key="9">
    <source>
        <dbReference type="EMBL" id="KAK9681131.1"/>
    </source>
</evidence>
<comment type="caution">
    <text evidence="9">The sequence shown here is derived from an EMBL/GenBank/DDBJ whole genome shotgun (WGS) entry which is preliminary data.</text>
</comment>
<dbReference type="Gene3D" id="2.40.10.10">
    <property type="entry name" value="Trypsin-like serine proteases"/>
    <property type="match status" value="3"/>
</dbReference>
<dbReference type="PROSITE" id="PS00134">
    <property type="entry name" value="TRYPSIN_HIS"/>
    <property type="match status" value="2"/>
</dbReference>
<dbReference type="PANTHER" id="PTHR24276">
    <property type="entry name" value="POLYSERASE-RELATED"/>
    <property type="match status" value="1"/>
</dbReference>
<gene>
    <name evidence="9" type="ORF">QE152_g38547</name>
</gene>
<dbReference type="PRINTS" id="PR00722">
    <property type="entry name" value="CHYMOTRYPSIN"/>
</dbReference>
<protein>
    <submittedName>
        <fullName evidence="9">Trypsin</fullName>
    </submittedName>
</protein>
<evidence type="ECO:0000256" key="1">
    <source>
        <dbReference type="ARBA" id="ARBA00007664"/>
    </source>
</evidence>
<name>A0AAW1HWF4_POPJA</name>
<evidence type="ECO:0000256" key="6">
    <source>
        <dbReference type="RuleBase" id="RU363034"/>
    </source>
</evidence>
<evidence type="ECO:0000256" key="3">
    <source>
        <dbReference type="ARBA" id="ARBA00022801"/>
    </source>
</evidence>
<keyword evidence="4 6" id="KW-0720">Serine protease</keyword>
<dbReference type="InterPro" id="IPR009003">
    <property type="entry name" value="Peptidase_S1_PA"/>
</dbReference>